<dbReference type="InterPro" id="IPR041588">
    <property type="entry name" value="Integrase_H2C2"/>
</dbReference>
<proteinExistence type="predicted"/>
<dbReference type="InterPro" id="IPR008042">
    <property type="entry name" value="Retrotrans_Pao"/>
</dbReference>
<evidence type="ECO:0000313" key="2">
    <source>
        <dbReference type="EMBL" id="GIX68454.1"/>
    </source>
</evidence>
<reference evidence="2 3" key="1">
    <citation type="submission" date="2021-06" db="EMBL/GenBank/DDBJ databases">
        <title>Caerostris darwini draft genome.</title>
        <authorList>
            <person name="Kono N."/>
            <person name="Arakawa K."/>
        </authorList>
    </citation>
    <scope>NUCLEOTIDE SEQUENCE [LARGE SCALE GENOMIC DNA]</scope>
</reference>
<keyword evidence="3" id="KW-1185">Reference proteome</keyword>
<dbReference type="PANTHER" id="PTHR47331">
    <property type="entry name" value="PHD-TYPE DOMAIN-CONTAINING PROTEIN"/>
    <property type="match status" value="1"/>
</dbReference>
<keyword evidence="2" id="KW-0695">RNA-directed DNA polymerase</keyword>
<dbReference type="Gene3D" id="1.10.340.70">
    <property type="match status" value="1"/>
</dbReference>
<keyword evidence="2" id="KW-0548">Nucleotidyltransferase</keyword>
<evidence type="ECO:0000259" key="1">
    <source>
        <dbReference type="Pfam" id="PF17921"/>
    </source>
</evidence>
<feature type="domain" description="Integrase zinc-binding" evidence="1">
    <location>
        <begin position="361"/>
        <end position="409"/>
    </location>
</feature>
<gene>
    <name evidence="2" type="primary">AVEN_135509_1</name>
    <name evidence="2" type="ORF">CDAR_500371</name>
</gene>
<accession>A0AAV4M7W5</accession>
<dbReference type="Proteomes" id="UP001054837">
    <property type="component" value="Unassembled WGS sequence"/>
</dbReference>
<dbReference type="EMBL" id="BPLQ01000179">
    <property type="protein sequence ID" value="GIX68454.1"/>
    <property type="molecule type" value="Genomic_DNA"/>
</dbReference>
<comment type="caution">
    <text evidence="2">The sequence shown here is derived from an EMBL/GenBank/DDBJ whole genome shotgun (WGS) entry which is preliminary data.</text>
</comment>
<evidence type="ECO:0000313" key="3">
    <source>
        <dbReference type="Proteomes" id="UP001054837"/>
    </source>
</evidence>
<name>A0AAV4M7W5_9ARAC</name>
<dbReference type="Pfam" id="PF05380">
    <property type="entry name" value="Peptidase_A17"/>
    <property type="match status" value="1"/>
</dbReference>
<sequence>MGTRYRLGSKITRGLRKKKWDNWCEQLQYLNTIKVPRCYFRDFQGNYDSIEIHCFCDASEKAFGSVIFLRFTKDEKVRTAFVTSKSRLAPIKRMTLPRLGLMVAVVEARLINRVLSVLKLDTQIYLWTDSNIVLHWVKSSFRTWKPFVSNRIVEIQNLTNPKDWRHCRGRDNPADRLTRGITIKDLENDELWWFGPSWLIKNYEVWPKEKEIKVTVDESLLKEERKGNVVPQNLCTLDSRELLIDANRFSSLLKIIRIISWIKRFIYNLRNPDKRVGNLSAEEIKESKFFLIKEVQLRSYEEEIQSLKGNRQIKKTSKIYNLCPYLDDINLLRIDSRLHQGEFSLNETNPILLPKNDRFSELLVMQEHLKLLHSGVSLTLAQLRKRFWIPQGRQFIKRIISKCLTCKKYYAKPSDQ</sequence>
<protein>
    <submittedName>
        <fullName evidence="2">Reverse transcriptase</fullName>
    </submittedName>
</protein>
<organism evidence="2 3">
    <name type="scientific">Caerostris darwini</name>
    <dbReference type="NCBI Taxonomy" id="1538125"/>
    <lineage>
        <taxon>Eukaryota</taxon>
        <taxon>Metazoa</taxon>
        <taxon>Ecdysozoa</taxon>
        <taxon>Arthropoda</taxon>
        <taxon>Chelicerata</taxon>
        <taxon>Arachnida</taxon>
        <taxon>Araneae</taxon>
        <taxon>Araneomorphae</taxon>
        <taxon>Entelegynae</taxon>
        <taxon>Araneoidea</taxon>
        <taxon>Araneidae</taxon>
        <taxon>Caerostris</taxon>
    </lineage>
</organism>
<keyword evidence="2" id="KW-0808">Transferase</keyword>
<dbReference type="GO" id="GO:0003964">
    <property type="term" value="F:RNA-directed DNA polymerase activity"/>
    <property type="evidence" value="ECO:0007669"/>
    <property type="project" value="UniProtKB-KW"/>
</dbReference>
<dbReference type="AlphaFoldDB" id="A0AAV4M7W5"/>
<dbReference type="PANTHER" id="PTHR47331:SF1">
    <property type="entry name" value="GAG-LIKE PROTEIN"/>
    <property type="match status" value="1"/>
</dbReference>
<dbReference type="Pfam" id="PF17921">
    <property type="entry name" value="Integrase_H2C2"/>
    <property type="match status" value="1"/>
</dbReference>